<evidence type="ECO:0000313" key="3">
    <source>
        <dbReference type="Proteomes" id="UP000235786"/>
    </source>
</evidence>
<accession>A0A2J6S2P3</accession>
<name>A0A2J6S2P3_HYAVF</name>
<dbReference type="Pfam" id="PF11807">
    <property type="entry name" value="UstYa"/>
    <property type="match status" value="1"/>
</dbReference>
<proteinExistence type="inferred from homology"/>
<evidence type="ECO:0008006" key="4">
    <source>
        <dbReference type="Google" id="ProtNLM"/>
    </source>
</evidence>
<dbReference type="PANTHER" id="PTHR33365">
    <property type="entry name" value="YALI0B05434P"/>
    <property type="match status" value="1"/>
</dbReference>
<gene>
    <name evidence="2" type="ORF">L207DRAFT_451789</name>
</gene>
<evidence type="ECO:0000313" key="2">
    <source>
        <dbReference type="EMBL" id="PMD45017.1"/>
    </source>
</evidence>
<dbReference type="STRING" id="1149755.A0A2J6S2P3"/>
<comment type="similarity">
    <text evidence="1">Belongs to the ustYa family.</text>
</comment>
<dbReference type="InterPro" id="IPR021765">
    <property type="entry name" value="UstYa-like"/>
</dbReference>
<reference evidence="2 3" key="1">
    <citation type="submission" date="2016-04" db="EMBL/GenBank/DDBJ databases">
        <title>A degradative enzymes factory behind the ericoid mycorrhizal symbiosis.</title>
        <authorList>
            <consortium name="DOE Joint Genome Institute"/>
            <person name="Martino E."/>
            <person name="Morin E."/>
            <person name="Grelet G."/>
            <person name="Kuo A."/>
            <person name="Kohler A."/>
            <person name="Daghino S."/>
            <person name="Barry K."/>
            <person name="Choi C."/>
            <person name="Cichocki N."/>
            <person name="Clum A."/>
            <person name="Copeland A."/>
            <person name="Hainaut M."/>
            <person name="Haridas S."/>
            <person name="Labutti K."/>
            <person name="Lindquist E."/>
            <person name="Lipzen A."/>
            <person name="Khouja H.-R."/>
            <person name="Murat C."/>
            <person name="Ohm R."/>
            <person name="Olson A."/>
            <person name="Spatafora J."/>
            <person name="Veneault-Fourrey C."/>
            <person name="Henrissat B."/>
            <person name="Grigoriev I."/>
            <person name="Martin F."/>
            <person name="Perotto S."/>
        </authorList>
    </citation>
    <scope>NUCLEOTIDE SEQUENCE [LARGE SCALE GENOMIC DNA]</scope>
    <source>
        <strain evidence="2 3">F</strain>
    </source>
</reference>
<organism evidence="2 3">
    <name type="scientific">Hyaloscypha variabilis (strain UAMH 11265 / GT02V1 / F)</name>
    <name type="common">Meliniomyces variabilis</name>
    <dbReference type="NCBI Taxonomy" id="1149755"/>
    <lineage>
        <taxon>Eukaryota</taxon>
        <taxon>Fungi</taxon>
        <taxon>Dikarya</taxon>
        <taxon>Ascomycota</taxon>
        <taxon>Pezizomycotina</taxon>
        <taxon>Leotiomycetes</taxon>
        <taxon>Helotiales</taxon>
        <taxon>Hyaloscyphaceae</taxon>
        <taxon>Hyaloscypha</taxon>
        <taxon>Hyaloscypha variabilis</taxon>
    </lineage>
</organism>
<sequence length="280" mass="32886">MSRKGFEEEFLLPNNPEISIDDCQDEFPQTKELGYSPTTKESLSHRLWKPVALRTSLILFYSLLFAWGWERLQRNYDTQHNVVFSPYEGQYEAQVFQHKHSVYVGEPSTDLDAAWHKLLRNSNIRVTELEMSQIPGRKEEAIPLPDGGYFASPNVYHNLHCVKRLHHYMYRDHYYFNVTQHEIEALEYHNHHCLDMIRQSLMCQGDMQLLTMKWRTAGRIPTANFTMPHKCVNWDNLETWAADRRIKRLYEPGYLIHPTFGPAYPDGHGDPIGEFLADEG</sequence>
<dbReference type="AlphaFoldDB" id="A0A2J6S2P3"/>
<dbReference type="EMBL" id="KZ613940">
    <property type="protein sequence ID" value="PMD45017.1"/>
    <property type="molecule type" value="Genomic_DNA"/>
</dbReference>
<protein>
    <recommendedName>
        <fullName evidence="4">Tat pathway signal sequence</fullName>
    </recommendedName>
</protein>
<dbReference type="GO" id="GO:0043386">
    <property type="term" value="P:mycotoxin biosynthetic process"/>
    <property type="evidence" value="ECO:0007669"/>
    <property type="project" value="InterPro"/>
</dbReference>
<dbReference type="PANTHER" id="PTHR33365:SF7">
    <property type="entry name" value="TAT PATHWAY SIGNAL SEQUENCE"/>
    <property type="match status" value="1"/>
</dbReference>
<evidence type="ECO:0000256" key="1">
    <source>
        <dbReference type="ARBA" id="ARBA00035112"/>
    </source>
</evidence>
<keyword evidence="3" id="KW-1185">Reference proteome</keyword>
<dbReference type="OrthoDB" id="3687641at2759"/>
<dbReference type="Proteomes" id="UP000235786">
    <property type="component" value="Unassembled WGS sequence"/>
</dbReference>